<evidence type="ECO:0000256" key="4">
    <source>
        <dbReference type="ARBA" id="ARBA00023136"/>
    </source>
</evidence>
<dbReference type="InterPro" id="IPR033985">
    <property type="entry name" value="SusD-like_N"/>
</dbReference>
<evidence type="ECO:0000313" key="9">
    <source>
        <dbReference type="Proteomes" id="UP000679126"/>
    </source>
</evidence>
<name>A0ABS3YIY0_9BACT</name>
<evidence type="ECO:0000256" key="1">
    <source>
        <dbReference type="ARBA" id="ARBA00004442"/>
    </source>
</evidence>
<dbReference type="EMBL" id="JAGHKP010000003">
    <property type="protein sequence ID" value="MBO9154390.1"/>
    <property type="molecule type" value="Genomic_DNA"/>
</dbReference>
<organism evidence="8 9">
    <name type="scientific">Chitinophaga chungangae</name>
    <dbReference type="NCBI Taxonomy" id="2821488"/>
    <lineage>
        <taxon>Bacteria</taxon>
        <taxon>Pseudomonadati</taxon>
        <taxon>Bacteroidota</taxon>
        <taxon>Chitinophagia</taxon>
        <taxon>Chitinophagales</taxon>
        <taxon>Chitinophagaceae</taxon>
        <taxon>Chitinophaga</taxon>
    </lineage>
</organism>
<gene>
    <name evidence="8" type="ORF">J7I43_19345</name>
</gene>
<comment type="caution">
    <text evidence="8">The sequence shown here is derived from an EMBL/GenBank/DDBJ whole genome shotgun (WGS) entry which is preliminary data.</text>
</comment>
<evidence type="ECO:0000259" key="7">
    <source>
        <dbReference type="Pfam" id="PF14322"/>
    </source>
</evidence>
<evidence type="ECO:0000256" key="2">
    <source>
        <dbReference type="ARBA" id="ARBA00006275"/>
    </source>
</evidence>
<comment type="similarity">
    <text evidence="2">Belongs to the SusD family.</text>
</comment>
<dbReference type="InterPro" id="IPR011990">
    <property type="entry name" value="TPR-like_helical_dom_sf"/>
</dbReference>
<comment type="subcellular location">
    <subcellularLocation>
        <location evidence="1">Cell outer membrane</location>
    </subcellularLocation>
</comment>
<keyword evidence="5" id="KW-0998">Cell outer membrane</keyword>
<dbReference type="RefSeq" id="WP_209147507.1">
    <property type="nucleotide sequence ID" value="NZ_JAGHKP010000003.1"/>
</dbReference>
<feature type="domain" description="RagB/SusD" evidence="6">
    <location>
        <begin position="273"/>
        <end position="595"/>
    </location>
</feature>
<reference evidence="9" key="1">
    <citation type="submission" date="2021-03" db="EMBL/GenBank/DDBJ databases">
        <title>Assistant Professor.</title>
        <authorList>
            <person name="Huq M.A."/>
        </authorList>
    </citation>
    <scope>NUCLEOTIDE SEQUENCE [LARGE SCALE GENOMIC DNA]</scope>
    <source>
        <strain evidence="9">MAH-28</strain>
    </source>
</reference>
<dbReference type="InterPro" id="IPR012944">
    <property type="entry name" value="SusD_RagB_dom"/>
</dbReference>
<protein>
    <submittedName>
        <fullName evidence="8">RagB/SusD family nutrient uptake outer membrane protein</fullName>
    </submittedName>
</protein>
<dbReference type="Proteomes" id="UP000679126">
    <property type="component" value="Unassembled WGS sequence"/>
</dbReference>
<keyword evidence="3" id="KW-0732">Signal</keyword>
<dbReference type="Gene3D" id="1.25.40.390">
    <property type="match status" value="1"/>
</dbReference>
<keyword evidence="9" id="KW-1185">Reference proteome</keyword>
<dbReference type="SUPFAM" id="SSF48452">
    <property type="entry name" value="TPR-like"/>
    <property type="match status" value="1"/>
</dbReference>
<accession>A0ABS3YIY0</accession>
<evidence type="ECO:0000313" key="8">
    <source>
        <dbReference type="EMBL" id="MBO9154390.1"/>
    </source>
</evidence>
<dbReference type="Pfam" id="PF07980">
    <property type="entry name" value="SusD_RagB"/>
    <property type="match status" value="1"/>
</dbReference>
<keyword evidence="4" id="KW-0472">Membrane</keyword>
<dbReference type="PROSITE" id="PS51257">
    <property type="entry name" value="PROKAR_LIPOPROTEIN"/>
    <property type="match status" value="1"/>
</dbReference>
<evidence type="ECO:0000259" key="6">
    <source>
        <dbReference type="Pfam" id="PF07980"/>
    </source>
</evidence>
<feature type="domain" description="SusD-like N-terminal" evidence="7">
    <location>
        <begin position="105"/>
        <end position="233"/>
    </location>
</feature>
<evidence type="ECO:0000256" key="5">
    <source>
        <dbReference type="ARBA" id="ARBA00023237"/>
    </source>
</evidence>
<proteinExistence type="inferred from homology"/>
<dbReference type="Pfam" id="PF14322">
    <property type="entry name" value="SusD-like_3"/>
    <property type="match status" value="1"/>
</dbReference>
<evidence type="ECO:0000256" key="3">
    <source>
        <dbReference type="ARBA" id="ARBA00022729"/>
    </source>
</evidence>
<sequence>MTNKQHNTKRYIQQSILALAIAGSAGFMSGCKSDLLDTVPPGNIASSTMWTTDNLTDLGVAGVYNALRLGIATGGASGRELYMYDRFVTSIGRDGDALLQGTATTGNGMFTNVWKELYEGVHRANDAITSIPAKSPSPAEKKARYVAEMKFMRAYFYMRLNQLWKGVPVYLEPVPVDQMNRGRETEQAVWDVVVQDLTDAINEPELPMKYAKGNAAFGHATKGAAYALRGKAYMYLEQWALAAADFQKVREAGYSLFGNYYELFRPANEQSDEMIFSIQYNNVPGFGSTTQFYTGTRSSFGSCWNSYMVHPDLVDRYENADGSPFDWDAVIPGYNAMPAKQREVYFFRNNLTAAEITAAKNRGVNMDAYLPDGNEQRIAQAYAGRDPRLTANVITPYSTYLGRQIEGADRVFTYRWPHRNENLPTLDLTTDTRTFFYYLHRKFVYLGSTELPDRTTGPTDFPLIRFADVLLMWAEALNEQGKTDEAVPLVNEVRQRAGVGLLNSSPATTVTGQDDMRQRIRHERRAEFPNEGISFFDEMRWKTWKETVFYTGNGVKEIWGNVNIPYLWSGDYLYNWAIPEQEVQMNGNLRQNPDWIN</sequence>